<comment type="caution">
    <text evidence="1">The sequence shown here is derived from an EMBL/GenBank/DDBJ whole genome shotgun (WGS) entry which is preliminary data.</text>
</comment>
<accession>A0AAE4IVL0</accession>
<reference evidence="1" key="1">
    <citation type="submission" date="2022-12" db="EMBL/GenBank/DDBJ databases">
        <title>NDM-1 containing novel ST 2018 Pseudenterobacter timonensis.</title>
        <authorList>
            <person name="Halder G."/>
            <person name="Mandal S."/>
            <person name="Dutta S."/>
        </authorList>
    </citation>
    <scope>NUCLEOTIDE SEQUENCE</scope>
    <source>
        <strain evidence="1">CNCI147</strain>
    </source>
</reference>
<evidence type="ECO:0000313" key="2">
    <source>
        <dbReference type="Proteomes" id="UP001248822"/>
    </source>
</evidence>
<dbReference type="Proteomes" id="UP001248822">
    <property type="component" value="Unassembled WGS sequence"/>
</dbReference>
<dbReference type="AlphaFoldDB" id="A0AAE4IVL0"/>
<dbReference type="EMBL" id="JAQGEC010000007">
    <property type="protein sequence ID" value="MDR9890637.1"/>
    <property type="molecule type" value="Genomic_DNA"/>
</dbReference>
<proteinExistence type="predicted"/>
<protein>
    <submittedName>
        <fullName evidence="1">Uncharacterized protein</fullName>
    </submittedName>
</protein>
<evidence type="ECO:0000313" key="1">
    <source>
        <dbReference type="EMBL" id="MDR9890637.1"/>
    </source>
</evidence>
<dbReference type="RefSeq" id="WP_310826078.1">
    <property type="nucleotide sequence ID" value="NZ_JAQGEC010000007.1"/>
</dbReference>
<name>A0AAE4IVL0_9ENTR</name>
<sequence>MNTETNFAHLYSEFSHPLELPVLALRCNLLTEILLDCSTLSQVKPLCRCLGSYLEILKRELDASMGDFYIVGTDDAHDAPQPKGWLLEDTQTLCDYSRALNHLLLVSQCDRDMLPHLTGLLHDITHALADDLNMTYAHACAAQNRH</sequence>
<organism evidence="1 2">
    <name type="scientific">Pseudenterobacter timonensis</name>
    <dbReference type="NCBI Taxonomy" id="1755099"/>
    <lineage>
        <taxon>Bacteria</taxon>
        <taxon>Pseudomonadati</taxon>
        <taxon>Pseudomonadota</taxon>
        <taxon>Gammaproteobacteria</taxon>
        <taxon>Enterobacterales</taxon>
        <taxon>Enterobacteriaceae</taxon>
        <taxon>Pseudenterobacter</taxon>
    </lineage>
</organism>
<gene>
    <name evidence="1" type="ORF">O7047_10370</name>
</gene>